<name>A0A0S2F9Y5_LYSAN</name>
<evidence type="ECO:0000256" key="1">
    <source>
        <dbReference type="SAM" id="MobiDB-lite"/>
    </source>
</evidence>
<reference evidence="2 3" key="1">
    <citation type="journal article" date="2015" name="BMC Genomics">
        <title>Comparative genomics and metabolic profiling of the genus Lysobacter.</title>
        <authorList>
            <person name="de Bruijn I."/>
            <person name="Cheng X."/>
            <person name="de Jager V."/>
            <person name="Exposito R.G."/>
            <person name="Watrous J."/>
            <person name="Patel N."/>
            <person name="Postma J."/>
            <person name="Dorrestein P.C."/>
            <person name="Kobayashi D."/>
            <person name="Raaijmakers J.M."/>
        </authorList>
    </citation>
    <scope>NUCLEOTIDE SEQUENCE [LARGE SCALE GENOMIC DNA]</scope>
    <source>
        <strain evidence="2 3">76</strain>
    </source>
</reference>
<sequence>MRSWIVRSRAECARQRRSHHSRRSALGQRGAGTVPPGGYPLPAQR</sequence>
<gene>
    <name evidence="2" type="ORF">LA76x_2169</name>
</gene>
<dbReference type="KEGG" id="lab:LA76x_2169"/>
<dbReference type="AlphaFoldDB" id="A0A0S2F9Y5"/>
<dbReference type="Proteomes" id="UP000060787">
    <property type="component" value="Chromosome"/>
</dbReference>
<keyword evidence="3" id="KW-1185">Reference proteome</keyword>
<organism evidence="2 3">
    <name type="scientific">Lysobacter antibioticus</name>
    <dbReference type="NCBI Taxonomy" id="84531"/>
    <lineage>
        <taxon>Bacteria</taxon>
        <taxon>Pseudomonadati</taxon>
        <taxon>Pseudomonadota</taxon>
        <taxon>Gammaproteobacteria</taxon>
        <taxon>Lysobacterales</taxon>
        <taxon>Lysobacteraceae</taxon>
        <taxon>Lysobacter</taxon>
    </lineage>
</organism>
<dbReference type="EMBL" id="CP011129">
    <property type="protein sequence ID" value="ALN80307.1"/>
    <property type="molecule type" value="Genomic_DNA"/>
</dbReference>
<evidence type="ECO:0000313" key="3">
    <source>
        <dbReference type="Proteomes" id="UP000060787"/>
    </source>
</evidence>
<feature type="region of interest" description="Disordered" evidence="1">
    <location>
        <begin position="1"/>
        <end position="45"/>
    </location>
</feature>
<protein>
    <submittedName>
        <fullName evidence="2">Uncharacterized protein</fullName>
    </submittedName>
</protein>
<evidence type="ECO:0000313" key="2">
    <source>
        <dbReference type="EMBL" id="ALN80307.1"/>
    </source>
</evidence>
<proteinExistence type="predicted"/>
<accession>A0A0S2F9Y5</accession>